<evidence type="ECO:0000259" key="2">
    <source>
        <dbReference type="Pfam" id="PF21744"/>
    </source>
</evidence>
<dbReference type="Pfam" id="PF21744">
    <property type="entry name" value="BAHCC1-like_Tudor"/>
    <property type="match status" value="1"/>
</dbReference>
<name>A0A183AS32_9TREM</name>
<evidence type="ECO:0000256" key="1">
    <source>
        <dbReference type="SAM" id="MobiDB-lite"/>
    </source>
</evidence>
<dbReference type="Proteomes" id="UP000272942">
    <property type="component" value="Unassembled WGS sequence"/>
</dbReference>
<dbReference type="InterPro" id="IPR048924">
    <property type="entry name" value="BAHCC1-like_Tudor"/>
</dbReference>
<dbReference type="Gene3D" id="2.30.30.490">
    <property type="match status" value="1"/>
</dbReference>
<dbReference type="Gene3D" id="2.30.30.140">
    <property type="match status" value="1"/>
</dbReference>
<organism evidence="5">
    <name type="scientific">Echinostoma caproni</name>
    <dbReference type="NCBI Taxonomy" id="27848"/>
    <lineage>
        <taxon>Eukaryota</taxon>
        <taxon>Metazoa</taxon>
        <taxon>Spiralia</taxon>
        <taxon>Lophotrochozoa</taxon>
        <taxon>Platyhelminthes</taxon>
        <taxon>Trematoda</taxon>
        <taxon>Digenea</taxon>
        <taxon>Plagiorchiida</taxon>
        <taxon>Echinostomata</taxon>
        <taxon>Echinostomatoidea</taxon>
        <taxon>Echinostomatidae</taxon>
        <taxon>Echinostoma</taxon>
    </lineage>
</organism>
<dbReference type="PANTHER" id="PTHR12505:SF24">
    <property type="entry name" value="PROTEIN WINGED EYE"/>
    <property type="match status" value="1"/>
</dbReference>
<feature type="region of interest" description="Disordered" evidence="1">
    <location>
        <begin position="1"/>
        <end position="50"/>
    </location>
</feature>
<feature type="compositionally biased region" description="Polar residues" evidence="1">
    <location>
        <begin position="406"/>
        <end position="437"/>
    </location>
</feature>
<feature type="compositionally biased region" description="Basic and acidic residues" evidence="1">
    <location>
        <begin position="27"/>
        <end position="41"/>
    </location>
</feature>
<dbReference type="InterPro" id="IPR052429">
    <property type="entry name" value="BAH_domain_protein"/>
</dbReference>
<gene>
    <name evidence="3" type="ORF">ECPE_LOCUS9767</name>
</gene>
<proteinExistence type="predicted"/>
<reference evidence="5" key="1">
    <citation type="submission" date="2016-06" db="UniProtKB">
        <authorList>
            <consortium name="WormBaseParasite"/>
        </authorList>
    </citation>
    <scope>IDENTIFICATION</scope>
</reference>
<reference evidence="3 4" key="2">
    <citation type="submission" date="2018-11" db="EMBL/GenBank/DDBJ databases">
        <authorList>
            <consortium name="Pathogen Informatics"/>
        </authorList>
    </citation>
    <scope>NUCLEOTIDE SEQUENCE [LARGE SCALE GENOMIC DNA]</scope>
    <source>
        <strain evidence="3 4">Egypt</strain>
    </source>
</reference>
<feature type="compositionally biased region" description="Basic and acidic residues" evidence="1">
    <location>
        <begin position="394"/>
        <end position="405"/>
    </location>
</feature>
<dbReference type="OrthoDB" id="6426227at2759"/>
<dbReference type="EMBL" id="UZAN01047928">
    <property type="protein sequence ID" value="VDP85934.1"/>
    <property type="molecule type" value="Genomic_DNA"/>
</dbReference>
<feature type="region of interest" description="Disordered" evidence="1">
    <location>
        <begin position="134"/>
        <end position="169"/>
    </location>
</feature>
<sequence length="698" mass="76224">MDSADGHHLTPTKSTLSQRQSSAQQLQHEDARNGEVHESGPDRTTTCGTRDWTYQDDRLMHGIHNRPPTPDIRRSDLDLADLSNGTRVLVIQDTHLRAGTLFLGSSSSTSSPSPIALPPSSLRDQLFRIQLDSERPAAHPGSPRFTSLPSPSRISLTPGRRISSPAWATSTNGGAFGSTTISTGTAGTPKKRRQSDLILYGWQVVQQAVLEVFPASVRHVPPGTRVCAAWSEQLAADLYPGTVAQAEPKEEIQPNCVPVSFDDGDRRQVSVPHIRILPDHFTNLYELASVTNDPGGLGRSDLLPSVTDFNLGVTSRQSDVDQAALNGAESARPTTTGRVRHHSAIDQPCTRMNSSNLTEFIRSKRAARTVQRVPSISVQRERKSEPPDSPMDQVKFESVSDKKEASCSSARYPTEPTISGQPSSFERVSSPASCSSSQKRRHPSAISPTLSALEECPSDEQSVPNSGDAHMHDEAFRTTKLPLISTPDEPSAECNLNRLDRHSSPLMDNEVLSDTVSTTSSASEQQPVWHILDKVRRRKQRGVSCRSIVRQTDGLIISIGDSVEFSSGHDEVYLGEVRAIRWDDLMDAPVVIAAWYYNMSEAGADGERLMQFKGAVFATEHHDENEARCILRRVHVAPSYAAYQTLMHAAGCENGQTENAGSKPTVKPDPDAVEVSARAPFGLFVISHANLFRFVLSG</sequence>
<dbReference type="WBParaSite" id="ECPE_0000979801-mRNA-1">
    <property type="protein sequence ID" value="ECPE_0000979801-mRNA-1"/>
    <property type="gene ID" value="ECPE_0000979801"/>
</dbReference>
<protein>
    <submittedName>
        <fullName evidence="5">BAH domain-containing protein</fullName>
    </submittedName>
</protein>
<feature type="region of interest" description="Disordered" evidence="1">
    <location>
        <begin position="328"/>
        <end position="351"/>
    </location>
</feature>
<accession>A0A183AS32</accession>
<dbReference type="InterPro" id="IPR043151">
    <property type="entry name" value="BAH_sf"/>
</dbReference>
<evidence type="ECO:0000313" key="4">
    <source>
        <dbReference type="Proteomes" id="UP000272942"/>
    </source>
</evidence>
<keyword evidence="4" id="KW-1185">Reference proteome</keyword>
<dbReference type="AlphaFoldDB" id="A0A183AS32"/>
<feature type="compositionally biased region" description="Low complexity" evidence="1">
    <location>
        <begin position="14"/>
        <end position="26"/>
    </location>
</feature>
<feature type="region of interest" description="Disordered" evidence="1">
    <location>
        <begin position="370"/>
        <end position="469"/>
    </location>
</feature>
<dbReference type="PANTHER" id="PTHR12505">
    <property type="entry name" value="PHD FINGER TRANSCRIPTION FACTOR"/>
    <property type="match status" value="1"/>
</dbReference>
<feature type="domain" description="BAHCC1-like Tudor" evidence="2">
    <location>
        <begin position="214"/>
        <end position="282"/>
    </location>
</feature>
<evidence type="ECO:0000313" key="5">
    <source>
        <dbReference type="WBParaSite" id="ECPE_0000979801-mRNA-1"/>
    </source>
</evidence>
<feature type="compositionally biased region" description="Polar residues" evidence="1">
    <location>
        <begin position="144"/>
        <end position="155"/>
    </location>
</feature>
<evidence type="ECO:0000313" key="3">
    <source>
        <dbReference type="EMBL" id="VDP85934.1"/>
    </source>
</evidence>